<dbReference type="InterPro" id="IPR036084">
    <property type="entry name" value="Ser_inhib-like_sf"/>
</dbReference>
<sequence length="99" mass="11112">MSLLVSQCSAKAVAKSVRACGDNETFDMCGMKECDPKCKMEQNYEGDDGEEEEPDAECLSYVCAVPGDCVCNKGYYRNKKDQCVTEDECQEDFMDFIKD</sequence>
<dbReference type="EMBL" id="KN727147">
    <property type="protein sequence ID" value="KIH66375.1"/>
    <property type="molecule type" value="Genomic_DNA"/>
</dbReference>
<reference evidence="2 3" key="1">
    <citation type="submission" date="2013-12" db="EMBL/GenBank/DDBJ databases">
        <title>Draft genome of the parsitic nematode Ancylostoma duodenale.</title>
        <authorList>
            <person name="Mitreva M."/>
        </authorList>
    </citation>
    <scope>NUCLEOTIDE SEQUENCE [LARGE SCALE GENOMIC DNA]</scope>
    <source>
        <strain evidence="2 3">Zhejiang</strain>
    </source>
</reference>
<dbReference type="GO" id="GO:0004867">
    <property type="term" value="F:serine-type endopeptidase inhibitor activity"/>
    <property type="evidence" value="ECO:0007669"/>
    <property type="project" value="UniProtKB-KW"/>
</dbReference>
<protein>
    <submittedName>
        <fullName evidence="2">Uncharacterized protein</fullName>
    </submittedName>
</protein>
<evidence type="ECO:0000313" key="2">
    <source>
        <dbReference type="EMBL" id="KIH66375.1"/>
    </source>
</evidence>
<dbReference type="Proteomes" id="UP000054047">
    <property type="component" value="Unassembled WGS sequence"/>
</dbReference>
<gene>
    <name evidence="2" type="ORF">ANCDUO_03297</name>
</gene>
<dbReference type="OrthoDB" id="5787437at2759"/>
<dbReference type="AlphaFoldDB" id="A0A0C2GY04"/>
<name>A0A0C2GY04_9BILA</name>
<evidence type="ECO:0000313" key="3">
    <source>
        <dbReference type="Proteomes" id="UP000054047"/>
    </source>
</evidence>
<keyword evidence="3" id="KW-1185">Reference proteome</keyword>
<proteinExistence type="predicted"/>
<keyword evidence="1" id="KW-0722">Serine protease inhibitor</keyword>
<evidence type="ECO:0000256" key="1">
    <source>
        <dbReference type="ARBA" id="ARBA00022900"/>
    </source>
</evidence>
<dbReference type="Gene3D" id="2.10.25.10">
    <property type="entry name" value="Laminin"/>
    <property type="match status" value="1"/>
</dbReference>
<keyword evidence="1" id="KW-0646">Protease inhibitor</keyword>
<dbReference type="SUPFAM" id="SSF57567">
    <property type="entry name" value="Serine protease inhibitors"/>
    <property type="match status" value="1"/>
</dbReference>
<organism evidence="2 3">
    <name type="scientific">Ancylostoma duodenale</name>
    <dbReference type="NCBI Taxonomy" id="51022"/>
    <lineage>
        <taxon>Eukaryota</taxon>
        <taxon>Metazoa</taxon>
        <taxon>Ecdysozoa</taxon>
        <taxon>Nematoda</taxon>
        <taxon>Chromadorea</taxon>
        <taxon>Rhabditida</taxon>
        <taxon>Rhabditina</taxon>
        <taxon>Rhabditomorpha</taxon>
        <taxon>Strongyloidea</taxon>
        <taxon>Ancylostomatidae</taxon>
        <taxon>Ancylostomatinae</taxon>
        <taxon>Ancylostoma</taxon>
    </lineage>
</organism>
<accession>A0A0C2GY04</accession>